<dbReference type="Proteomes" id="UP000010102">
    <property type="component" value="Chromosome"/>
</dbReference>
<proteinExistence type="predicted"/>
<evidence type="ECO:0000313" key="2">
    <source>
        <dbReference type="Proteomes" id="UP000010102"/>
    </source>
</evidence>
<organism evidence="1 2">
    <name type="scientific">Legionella pneumophila subsp. pneumophila</name>
    <dbReference type="NCBI Taxonomy" id="91891"/>
    <lineage>
        <taxon>Bacteria</taxon>
        <taxon>Pseudomonadati</taxon>
        <taxon>Pseudomonadota</taxon>
        <taxon>Gammaproteobacteria</taxon>
        <taxon>Legionellales</taxon>
        <taxon>Legionellaceae</taxon>
        <taxon>Legionella</taxon>
    </lineage>
</organism>
<name>A0AAV2UXW7_LEGPN</name>
<reference evidence="1 2" key="1">
    <citation type="submission" date="2011-07" db="EMBL/GenBank/DDBJ databases">
        <authorList>
            <person name="Genoscope - CEA"/>
        </authorList>
    </citation>
    <scope>NUCLEOTIDE SEQUENCE [LARGE SCALE GENOMIC DNA]</scope>
    <source>
        <strain evidence="2">lorraine</strain>
    </source>
</reference>
<dbReference type="EMBL" id="FQ958210">
    <property type="protein sequence ID" value="CCD05911.1"/>
    <property type="molecule type" value="Genomic_DNA"/>
</dbReference>
<dbReference type="KEGG" id="lpo:LPO_1898"/>
<accession>A0AAV2UXW7</accession>
<evidence type="ECO:0008006" key="3">
    <source>
        <dbReference type="Google" id="ProtNLM"/>
    </source>
</evidence>
<dbReference type="RefSeq" id="WP_014841909.1">
    <property type="nucleotide sequence ID" value="NC_018139.1"/>
</dbReference>
<evidence type="ECO:0000313" key="1">
    <source>
        <dbReference type="EMBL" id="CCD05911.1"/>
    </source>
</evidence>
<dbReference type="AlphaFoldDB" id="A0AAV2UXW7"/>
<gene>
    <name evidence="1" type="ORF">LPO_1898</name>
</gene>
<protein>
    <recommendedName>
        <fullName evidence="3">SidC homolog</fullName>
    </recommendedName>
</protein>
<sequence>MKDEFEMFDKLAPELKTEIAKNLSNCDLVNLAQTSEYHLSLFKPMVDVRKLLHNVVRGKHDAVQSMLRKDISLIFARSKVTDCSGRTFDNVSAFEYALWALDKHMWSAMVECIPLNEEGRKIIAQLIAQYNKINTNGVTYRLNGKRVTEQHFDFKNTIIKELQIQVDLINAPGAKNVDAINKQWREGVGGVQKLLPMHVIDEYCSNEPFYPVPQFITQPKSLKKIYNWTMIIEKEEHWFSIDSKLGVNFAIYKGPAQQANGLSSCGGPWHKFSDDLEAMTALCKVRTTDFINLKSQLEEQINLDNRYQVFQI</sequence>